<dbReference type="AlphaFoldDB" id="A0A330L766"/>
<evidence type="ECO:0000313" key="4">
    <source>
        <dbReference type="EMBL" id="SPP65780.1"/>
    </source>
</evidence>
<keyword evidence="5" id="KW-1185">Reference proteome</keyword>
<dbReference type="InterPro" id="IPR039420">
    <property type="entry name" value="WalR-like"/>
</dbReference>
<organism evidence="4 5">
    <name type="scientific">Nitrospira lenta</name>
    <dbReference type="NCBI Taxonomy" id="1436998"/>
    <lineage>
        <taxon>Bacteria</taxon>
        <taxon>Pseudomonadati</taxon>
        <taxon>Nitrospirota</taxon>
        <taxon>Nitrospiria</taxon>
        <taxon>Nitrospirales</taxon>
        <taxon>Nitrospiraceae</taxon>
        <taxon>Nitrospira</taxon>
    </lineage>
</organism>
<evidence type="ECO:0000313" key="5">
    <source>
        <dbReference type="Proteomes" id="UP000248168"/>
    </source>
</evidence>
<accession>A0A330L766</accession>
<sequence>MTPTTRPALIIGDSSRAMLALTEAMVDSTFDVMASVMDSESLVLAAQHYQPALALLDFTPSFGDALAASRQLSQELPATKIVFFSTHDDAAYATAAFEAGASGFLVKQRTSDLPNLLTRILRGERIQHPATLPLSRR</sequence>
<dbReference type="EMBL" id="OUNR01000017">
    <property type="protein sequence ID" value="SPP65780.1"/>
    <property type="molecule type" value="Genomic_DNA"/>
</dbReference>
<dbReference type="Gene3D" id="3.40.50.2300">
    <property type="match status" value="1"/>
</dbReference>
<reference evidence="5" key="1">
    <citation type="submission" date="2018-04" db="EMBL/GenBank/DDBJ databases">
        <authorList>
            <person name="Lucker S."/>
            <person name="Sakoula D."/>
        </authorList>
    </citation>
    <scope>NUCLEOTIDE SEQUENCE [LARGE SCALE GENOMIC DNA]</scope>
</reference>
<dbReference type="GO" id="GO:0000160">
    <property type="term" value="P:phosphorelay signal transduction system"/>
    <property type="evidence" value="ECO:0007669"/>
    <property type="project" value="InterPro"/>
</dbReference>
<keyword evidence="1" id="KW-0238">DNA-binding</keyword>
<dbReference type="SMART" id="SM00448">
    <property type="entry name" value="REC"/>
    <property type="match status" value="1"/>
</dbReference>
<feature type="modified residue" description="4-aspartylphosphate" evidence="2">
    <location>
        <position position="57"/>
    </location>
</feature>
<dbReference type="Proteomes" id="UP000248168">
    <property type="component" value="Unassembled WGS sequence"/>
</dbReference>
<dbReference type="SUPFAM" id="SSF52172">
    <property type="entry name" value="CheY-like"/>
    <property type="match status" value="1"/>
</dbReference>
<dbReference type="Pfam" id="PF00072">
    <property type="entry name" value="Response_reg"/>
    <property type="match status" value="1"/>
</dbReference>
<dbReference type="PROSITE" id="PS50110">
    <property type="entry name" value="RESPONSE_REGULATORY"/>
    <property type="match status" value="1"/>
</dbReference>
<dbReference type="InterPro" id="IPR001789">
    <property type="entry name" value="Sig_transdc_resp-reg_receiver"/>
</dbReference>
<evidence type="ECO:0000256" key="2">
    <source>
        <dbReference type="PROSITE-ProRule" id="PRU00169"/>
    </source>
</evidence>
<feature type="domain" description="Response regulatory" evidence="3">
    <location>
        <begin position="7"/>
        <end position="122"/>
    </location>
</feature>
<evidence type="ECO:0000256" key="1">
    <source>
        <dbReference type="ARBA" id="ARBA00023125"/>
    </source>
</evidence>
<dbReference type="InParanoid" id="A0A330L766"/>
<name>A0A330L766_9BACT</name>
<dbReference type="RefSeq" id="WP_121990015.1">
    <property type="nucleotide sequence ID" value="NZ_OUNR01000017.1"/>
</dbReference>
<evidence type="ECO:0000259" key="3">
    <source>
        <dbReference type="PROSITE" id="PS50110"/>
    </source>
</evidence>
<dbReference type="InterPro" id="IPR011006">
    <property type="entry name" value="CheY-like_superfamily"/>
</dbReference>
<dbReference type="PANTHER" id="PTHR43214">
    <property type="entry name" value="TWO-COMPONENT RESPONSE REGULATOR"/>
    <property type="match status" value="1"/>
</dbReference>
<keyword evidence="2" id="KW-0597">Phosphoprotein</keyword>
<gene>
    <name evidence="4" type="ORF">NITLEN_40253</name>
</gene>
<dbReference type="GO" id="GO:0003677">
    <property type="term" value="F:DNA binding"/>
    <property type="evidence" value="ECO:0007669"/>
    <property type="project" value="UniProtKB-KW"/>
</dbReference>
<proteinExistence type="predicted"/>
<protein>
    <submittedName>
        <fullName evidence="4">Putative Response regulator</fullName>
    </submittedName>
</protein>